<keyword evidence="1 9" id="KW-0245">EGF-like domain</keyword>
<dbReference type="SMART" id="SM00235">
    <property type="entry name" value="ZnMc"/>
    <property type="match status" value="1"/>
</dbReference>
<evidence type="ECO:0000259" key="15">
    <source>
        <dbReference type="PROSITE" id="PS50060"/>
    </source>
</evidence>
<dbReference type="SUPFAM" id="SSF57196">
    <property type="entry name" value="EGF/Laminin"/>
    <property type="match status" value="2"/>
</dbReference>
<dbReference type="SMART" id="SM00137">
    <property type="entry name" value="MAM"/>
    <property type="match status" value="1"/>
</dbReference>
<evidence type="ECO:0000256" key="6">
    <source>
        <dbReference type="ARBA" id="ARBA00022833"/>
    </source>
</evidence>
<dbReference type="InterPro" id="IPR024079">
    <property type="entry name" value="MetalloPept_cat_dom_sf"/>
</dbReference>
<evidence type="ECO:0000256" key="3">
    <source>
        <dbReference type="ARBA" id="ARBA00022723"/>
    </source>
</evidence>
<evidence type="ECO:0000256" key="10">
    <source>
        <dbReference type="PROSITE-ProRule" id="PRU01211"/>
    </source>
</evidence>
<dbReference type="PROSITE" id="PS51864">
    <property type="entry name" value="ASTACIN"/>
    <property type="match status" value="1"/>
</dbReference>
<dbReference type="InterPro" id="IPR001506">
    <property type="entry name" value="Peptidase_M12A"/>
</dbReference>
<dbReference type="SUPFAM" id="SSF49899">
    <property type="entry name" value="Concanavalin A-like lectins/glucanases"/>
    <property type="match status" value="2"/>
</dbReference>
<organism evidence="17 18">
    <name type="scientific">Magallana gigas</name>
    <name type="common">Pacific oyster</name>
    <name type="synonym">Crassostrea gigas</name>
    <dbReference type="NCBI Taxonomy" id="29159"/>
    <lineage>
        <taxon>Eukaryota</taxon>
        <taxon>Metazoa</taxon>
        <taxon>Spiralia</taxon>
        <taxon>Lophotrochozoa</taxon>
        <taxon>Mollusca</taxon>
        <taxon>Bivalvia</taxon>
        <taxon>Autobranchia</taxon>
        <taxon>Pteriomorphia</taxon>
        <taxon>Ostreida</taxon>
        <taxon>Ostreoidea</taxon>
        <taxon>Ostreidae</taxon>
        <taxon>Magallana</taxon>
    </lineage>
</organism>
<sequence>MRRVSILLVGFVAVNLCSSLLRRSGNEPSGKNEDLHTLLRDFLSREASRRNPVPTQANVNLDPDLEHDLDPESEAENEAERQSVDLPDGHHQPTNIHPYNKTEHKAELLDRHRANNKFLKRLQTHSVSRNFGIKRAVWRRGVIPYTIDEDSYGNSKRLAIRLIKGAVDIIQRESCVRWVERTTQKDYVVFQNQPECSSYIGRIGGMQTISLDADGCLEMGTVLHEMLHCMGAIHEQSRSDRADNIRIRWDNTQPSQSYNFDMGYTVNDRPYDLWSLMQYGLKDFGLDEEKKTMELQENSLEYLTTNIKDNLDLNDISEINEAYQCTKDCQTQCKYGGVVKQSGSVCSCVCPDGLQGADCSQLNTSTGCGGIMHVTDEMHFNISLHNYDTGLLCTWLIIAPTGKRVKATILDMDLPSSSKYDCYHWLEFRDYLIGAPGKEKCGTVGGAVFRKAIHGDPSVMMIRFNSLRSRTPGRGFDVKLEAYSSGCVSRTCLHGGDCLELENGGFHCRCKNGFSGATCNYLSAKAMTSCSFNDDFQSCVFAQEADSEVNWTLSSYGIFPGNRAGHPYLIMFAEDFGKEARLKTHANFETANRCLHFRYFFASTDEEAGDSEISVHYRGSSANKWTHLQSFKGSEFASWTYEFASLDIPPVDGLQLYIRYVAGYHTTILDEIAVLPGKCDDWVCYDNPCTHGGTCESLEPPGEFICHCKPGFSGPTCNEVTADATIICTLDRIFEECIFYQESISSEFVWQTQFQMESGRGEILQPPFLYTAEFEEMDARSFLDINVDLTEAERCLEFQFVFFRPSEKNKYSEIRGEYHDPDTNDWEVLGNANFACTFEEEESNCFLEDSQNDDFDWKRKSGRTGSRYTGPQAAEQGDYYVYTEASRPQRSGDVAILESDAVFEDKRYCFRMFYHMLGKHVGTLLVKTKTDDGEEEVHFEKSGNVGKYWNLLELNLDLKPGSKILIEGVVGSGYQGDMALDNISLTSCYCSGEC</sequence>
<dbReference type="CDD" id="cd00041">
    <property type="entry name" value="CUB"/>
    <property type="match status" value="1"/>
</dbReference>
<feature type="signal peptide" evidence="11">
    <location>
        <begin position="1"/>
        <end position="19"/>
    </location>
</feature>
<evidence type="ECO:0000256" key="9">
    <source>
        <dbReference type="PROSITE-ProRule" id="PRU00076"/>
    </source>
</evidence>
<dbReference type="CDD" id="cd06263">
    <property type="entry name" value="MAM"/>
    <property type="match status" value="1"/>
</dbReference>
<accession>A0A8W8P520</accession>
<dbReference type="SUPFAM" id="SSF55486">
    <property type="entry name" value="Metalloproteases ('zincins'), catalytic domain"/>
    <property type="match status" value="1"/>
</dbReference>
<feature type="domain" description="CUB" evidence="13">
    <location>
        <begin position="368"/>
        <end position="483"/>
    </location>
</feature>
<keyword evidence="5 10" id="KW-0378">Hydrolase</keyword>
<dbReference type="PRINTS" id="PR00480">
    <property type="entry name" value="ASTACIN"/>
</dbReference>
<evidence type="ECO:0000256" key="7">
    <source>
        <dbReference type="ARBA" id="ARBA00023049"/>
    </source>
</evidence>
<evidence type="ECO:0000259" key="13">
    <source>
        <dbReference type="PROSITE" id="PS01180"/>
    </source>
</evidence>
<dbReference type="SMART" id="SM00181">
    <property type="entry name" value="EGF"/>
    <property type="match status" value="3"/>
</dbReference>
<feature type="domain" description="MAM" evidence="15">
    <location>
        <begin position="834"/>
        <end position="992"/>
    </location>
</feature>
<dbReference type="CDD" id="cd00054">
    <property type="entry name" value="EGF_CA"/>
    <property type="match status" value="2"/>
</dbReference>
<feature type="binding site" evidence="10">
    <location>
        <position position="234"/>
    </location>
    <ligand>
        <name>Zn(2+)</name>
        <dbReference type="ChEBI" id="CHEBI:29105"/>
        <note>catalytic</note>
    </ligand>
</feature>
<dbReference type="Gene3D" id="2.10.25.10">
    <property type="entry name" value="Laminin"/>
    <property type="match status" value="2"/>
</dbReference>
<comment type="cofactor">
    <cofactor evidence="10 11">
        <name>Zn(2+)</name>
        <dbReference type="ChEBI" id="CHEBI:29105"/>
    </cofactor>
    <text evidence="10 11">Binds 1 zinc ion per subunit.</text>
</comment>
<dbReference type="PANTHER" id="PTHR10127">
    <property type="entry name" value="DISCOIDIN, CUB, EGF, LAMININ , AND ZINC METALLOPROTEASE DOMAIN CONTAINING"/>
    <property type="match status" value="1"/>
</dbReference>
<keyword evidence="2 10" id="KW-0645">Protease</keyword>
<dbReference type="GO" id="GO:0006508">
    <property type="term" value="P:proteolysis"/>
    <property type="evidence" value="ECO:0007669"/>
    <property type="project" value="UniProtKB-KW"/>
</dbReference>
<dbReference type="GO" id="GO:0016020">
    <property type="term" value="C:membrane"/>
    <property type="evidence" value="ECO:0007669"/>
    <property type="project" value="InterPro"/>
</dbReference>
<evidence type="ECO:0000256" key="12">
    <source>
        <dbReference type="SAM" id="MobiDB-lite"/>
    </source>
</evidence>
<evidence type="ECO:0000256" key="4">
    <source>
        <dbReference type="ARBA" id="ARBA00022737"/>
    </source>
</evidence>
<dbReference type="Proteomes" id="UP000005408">
    <property type="component" value="Unassembled WGS sequence"/>
</dbReference>
<feature type="domain" description="EGF-like" evidence="14">
    <location>
        <begin position="680"/>
        <end position="718"/>
    </location>
</feature>
<feature type="domain" description="MAM" evidence="15">
    <location>
        <begin position="528"/>
        <end position="681"/>
    </location>
</feature>
<dbReference type="PROSITE" id="PS00022">
    <property type="entry name" value="EGF_1"/>
    <property type="match status" value="2"/>
</dbReference>
<feature type="region of interest" description="Disordered" evidence="12">
    <location>
        <begin position="46"/>
        <end position="100"/>
    </location>
</feature>
<dbReference type="InterPro" id="IPR000998">
    <property type="entry name" value="MAM_dom"/>
</dbReference>
<feature type="compositionally biased region" description="Basic and acidic residues" evidence="12">
    <location>
        <begin position="78"/>
        <end position="91"/>
    </location>
</feature>
<dbReference type="Pfam" id="PF00629">
    <property type="entry name" value="MAM"/>
    <property type="match status" value="1"/>
</dbReference>
<evidence type="ECO:0000256" key="8">
    <source>
        <dbReference type="ARBA" id="ARBA00023157"/>
    </source>
</evidence>
<name>A0A8W8P520_MAGGI</name>
<dbReference type="GO" id="GO:0004222">
    <property type="term" value="F:metalloendopeptidase activity"/>
    <property type="evidence" value="ECO:0007669"/>
    <property type="project" value="UniProtKB-UniRule"/>
</dbReference>
<dbReference type="AlphaFoldDB" id="A0A8W8P520"/>
<keyword evidence="8 9" id="KW-1015">Disulfide bond</keyword>
<dbReference type="FunFam" id="2.10.25.10:FF:000095">
    <property type="entry name" value="Notch, isoform B"/>
    <property type="match status" value="1"/>
</dbReference>
<dbReference type="PROSITE" id="PS50060">
    <property type="entry name" value="MAM_2"/>
    <property type="match status" value="2"/>
</dbReference>
<keyword evidence="4" id="KW-0677">Repeat</keyword>
<evidence type="ECO:0000256" key="1">
    <source>
        <dbReference type="ARBA" id="ARBA00022536"/>
    </source>
</evidence>
<dbReference type="GO" id="GO:0008270">
    <property type="term" value="F:zinc ion binding"/>
    <property type="evidence" value="ECO:0007669"/>
    <property type="project" value="UniProtKB-UniRule"/>
</dbReference>
<feature type="binding site" evidence="10">
    <location>
        <position position="224"/>
    </location>
    <ligand>
        <name>Zn(2+)</name>
        <dbReference type="ChEBI" id="CHEBI:29105"/>
        <note>catalytic</note>
    </ligand>
</feature>
<dbReference type="InterPro" id="IPR035914">
    <property type="entry name" value="Sperma_CUB_dom_sf"/>
</dbReference>
<evidence type="ECO:0000313" key="17">
    <source>
        <dbReference type="EnsemblMetazoa" id="G9157.1:cds"/>
    </source>
</evidence>
<dbReference type="Pfam" id="PF00008">
    <property type="entry name" value="EGF"/>
    <property type="match status" value="2"/>
</dbReference>
<feature type="domain" description="Peptidase M12A" evidence="16">
    <location>
        <begin position="126"/>
        <end position="326"/>
    </location>
</feature>
<dbReference type="SUPFAM" id="SSF49854">
    <property type="entry name" value="Spermadhesin, CUB domain"/>
    <property type="match status" value="1"/>
</dbReference>
<feature type="domain" description="EGF-like" evidence="14">
    <location>
        <begin position="483"/>
        <end position="520"/>
    </location>
</feature>
<dbReference type="PROSITE" id="PS01180">
    <property type="entry name" value="CUB"/>
    <property type="match status" value="1"/>
</dbReference>
<feature type="disulfide bond" evidence="9">
    <location>
        <begin position="689"/>
        <end position="706"/>
    </location>
</feature>
<keyword evidence="3 10" id="KW-0479">Metal-binding</keyword>
<keyword evidence="7 10" id="KW-0482">Metalloprotease</keyword>
<feature type="chain" id="PRO_5036515424" description="Metalloendopeptidase" evidence="11">
    <location>
        <begin position="20"/>
        <end position="994"/>
    </location>
</feature>
<evidence type="ECO:0000256" key="2">
    <source>
        <dbReference type="ARBA" id="ARBA00022670"/>
    </source>
</evidence>
<feature type="disulfide bond" evidence="9">
    <location>
        <begin position="510"/>
        <end position="519"/>
    </location>
</feature>
<dbReference type="InterPro" id="IPR013320">
    <property type="entry name" value="ConA-like_dom_sf"/>
</dbReference>
<evidence type="ECO:0000256" key="5">
    <source>
        <dbReference type="ARBA" id="ARBA00022801"/>
    </source>
</evidence>
<evidence type="ECO:0000259" key="16">
    <source>
        <dbReference type="PROSITE" id="PS51864"/>
    </source>
</evidence>
<keyword evidence="18" id="KW-1185">Reference proteome</keyword>
<dbReference type="Gene3D" id="2.60.120.290">
    <property type="entry name" value="Spermadhesin, CUB domain"/>
    <property type="match status" value="1"/>
</dbReference>
<feature type="binding site" evidence="10">
    <location>
        <position position="228"/>
    </location>
    <ligand>
        <name>Zn(2+)</name>
        <dbReference type="ChEBI" id="CHEBI:29105"/>
        <note>catalytic</note>
    </ligand>
</feature>
<feature type="disulfide bond" evidence="9">
    <location>
        <begin position="708"/>
        <end position="717"/>
    </location>
</feature>
<dbReference type="SMART" id="SM00042">
    <property type="entry name" value="CUB"/>
    <property type="match status" value="1"/>
</dbReference>
<dbReference type="PROSITE" id="PS50026">
    <property type="entry name" value="EGF_3"/>
    <property type="match status" value="2"/>
</dbReference>
<dbReference type="Gene3D" id="2.60.120.200">
    <property type="match status" value="2"/>
</dbReference>
<dbReference type="PROSITE" id="PS01186">
    <property type="entry name" value="EGF_2"/>
    <property type="match status" value="2"/>
</dbReference>
<keyword evidence="11" id="KW-0732">Signal</keyword>
<keyword evidence="6 10" id="KW-0862">Zinc</keyword>
<dbReference type="Pfam" id="PF01400">
    <property type="entry name" value="Astacin"/>
    <property type="match status" value="1"/>
</dbReference>
<evidence type="ECO:0000259" key="14">
    <source>
        <dbReference type="PROSITE" id="PS50026"/>
    </source>
</evidence>
<dbReference type="InterPro" id="IPR000742">
    <property type="entry name" value="EGF"/>
</dbReference>
<evidence type="ECO:0000256" key="11">
    <source>
        <dbReference type="RuleBase" id="RU361183"/>
    </source>
</evidence>
<dbReference type="InterPro" id="IPR006026">
    <property type="entry name" value="Peptidase_Metallo"/>
</dbReference>
<dbReference type="EnsemblMetazoa" id="G9157.1">
    <property type="protein sequence ID" value="G9157.1:cds"/>
    <property type="gene ID" value="G9157"/>
</dbReference>
<protein>
    <recommendedName>
        <fullName evidence="11">Metalloendopeptidase</fullName>
        <ecNumber evidence="11">3.4.24.-</ecNumber>
    </recommendedName>
</protein>
<comment type="caution">
    <text evidence="9">Lacks conserved residue(s) required for the propagation of feature annotation.</text>
</comment>
<dbReference type="PANTHER" id="PTHR10127:SF780">
    <property type="entry name" value="METALLOENDOPEPTIDASE"/>
    <property type="match status" value="1"/>
</dbReference>
<dbReference type="EC" id="3.4.24.-" evidence="11"/>
<dbReference type="InterPro" id="IPR000859">
    <property type="entry name" value="CUB_dom"/>
</dbReference>
<feature type="active site" evidence="10">
    <location>
        <position position="225"/>
    </location>
</feature>
<reference evidence="17" key="1">
    <citation type="submission" date="2022-08" db="UniProtKB">
        <authorList>
            <consortium name="EnsemblMetazoa"/>
        </authorList>
    </citation>
    <scope>IDENTIFICATION</scope>
    <source>
        <strain evidence="17">05x7-T-G4-1.051#20</strain>
    </source>
</reference>
<evidence type="ECO:0000313" key="18">
    <source>
        <dbReference type="Proteomes" id="UP000005408"/>
    </source>
</evidence>
<proteinExistence type="predicted"/>
<dbReference type="Gene3D" id="3.40.390.10">
    <property type="entry name" value="Collagenase (Catalytic Domain)"/>
    <property type="match status" value="1"/>
</dbReference>